<dbReference type="Gene3D" id="2.10.70.10">
    <property type="entry name" value="Complement Module, domain 1"/>
    <property type="match status" value="5"/>
</dbReference>
<reference evidence="7" key="1">
    <citation type="thesis" date="2020" institute="ProQuest LLC" country="789 East Eisenhower Parkway, Ann Arbor, MI, USA">
        <title>Comparative Genomics and Chromosome Evolution.</title>
        <authorList>
            <person name="Mudd A.B."/>
        </authorList>
    </citation>
    <scope>NUCLEOTIDE SEQUENCE</scope>
    <source>
        <strain evidence="7">237g6f4</strain>
        <tissue evidence="7">Blood</tissue>
    </source>
</reference>
<comment type="caution">
    <text evidence="7">The sequence shown here is derived from an EMBL/GenBank/DDBJ whole genome shotgun (WGS) entry which is preliminary data.</text>
</comment>
<feature type="domain" description="Sushi" evidence="6">
    <location>
        <begin position="27"/>
        <end position="86"/>
    </location>
</feature>
<accession>A0AAV7A7M5</accession>
<name>A0AAV7A7M5_ENGPU</name>
<keyword evidence="2 5" id="KW-0732">Signal</keyword>
<dbReference type="AlphaFoldDB" id="A0AAV7A7M5"/>
<evidence type="ECO:0000313" key="8">
    <source>
        <dbReference type="Proteomes" id="UP000824782"/>
    </source>
</evidence>
<sequence length="331" mass="37214">MISLESFILLTSTIIICQGTSSSNKKGICKVPALENGHHMPKKDLFNIGEWMQYHCDEGYMTAQRNIVENIQCLSSGWSEVPQCSGITCPLQQTDNLHLVYSNGSVSKFSCNNGFILQGLEISQCYYYGWDPPLPTCKDSGERIKCPPPPQPMNVQVIKPKSDYFSGDSEILKCKPGFQLHGSQSIICKDGQWTSPPQCVHTDSCQLSIEKISLNNLVLPKSVSVHKPLSNGASIPTRCKTGNFLASPSSEMECLNGKMIYPKCTEEKPCRINQEILDENFLELDSKHDYRVFFEHGEIIHFMCKVGYTTISDTTGLCFKEEIYYPYCRQI</sequence>
<dbReference type="InterPro" id="IPR035976">
    <property type="entry name" value="Sushi/SCR/CCP_sf"/>
</dbReference>
<evidence type="ECO:0000256" key="2">
    <source>
        <dbReference type="ARBA" id="ARBA00022729"/>
    </source>
</evidence>
<organism evidence="7 8">
    <name type="scientific">Engystomops pustulosus</name>
    <name type="common">Tungara frog</name>
    <name type="synonym">Physalaemus pustulosus</name>
    <dbReference type="NCBI Taxonomy" id="76066"/>
    <lineage>
        <taxon>Eukaryota</taxon>
        <taxon>Metazoa</taxon>
        <taxon>Chordata</taxon>
        <taxon>Craniata</taxon>
        <taxon>Vertebrata</taxon>
        <taxon>Euteleostomi</taxon>
        <taxon>Amphibia</taxon>
        <taxon>Batrachia</taxon>
        <taxon>Anura</taxon>
        <taxon>Neobatrachia</taxon>
        <taxon>Hyloidea</taxon>
        <taxon>Leptodactylidae</taxon>
        <taxon>Leiuperinae</taxon>
        <taxon>Engystomops</taxon>
    </lineage>
</organism>
<keyword evidence="8" id="KW-1185">Reference proteome</keyword>
<dbReference type="SMART" id="SM00032">
    <property type="entry name" value="CCP"/>
    <property type="match status" value="3"/>
</dbReference>
<feature type="signal peptide" evidence="5">
    <location>
        <begin position="1"/>
        <end position="19"/>
    </location>
</feature>
<comment type="caution">
    <text evidence="4">Lacks conserved residue(s) required for the propagation of feature annotation.</text>
</comment>
<dbReference type="Pfam" id="PF00084">
    <property type="entry name" value="Sushi"/>
    <property type="match status" value="3"/>
</dbReference>
<evidence type="ECO:0000256" key="4">
    <source>
        <dbReference type="PROSITE-ProRule" id="PRU00302"/>
    </source>
</evidence>
<dbReference type="InterPro" id="IPR000436">
    <property type="entry name" value="Sushi_SCR_CCP_dom"/>
</dbReference>
<dbReference type="PANTHER" id="PTHR45785:SF17">
    <property type="entry name" value="COAGULATION FACTOR XIII B CHAIN"/>
    <property type="match status" value="1"/>
</dbReference>
<evidence type="ECO:0000256" key="1">
    <source>
        <dbReference type="ARBA" id="ARBA00022659"/>
    </source>
</evidence>
<dbReference type="InterPro" id="IPR051503">
    <property type="entry name" value="ComplSys_Reg/VirEntry_Med"/>
</dbReference>
<evidence type="ECO:0000259" key="6">
    <source>
        <dbReference type="PROSITE" id="PS50923"/>
    </source>
</evidence>
<keyword evidence="3" id="KW-1015">Disulfide bond</keyword>
<feature type="chain" id="PRO_5043395117" description="Sushi domain-containing protein" evidence="5">
    <location>
        <begin position="20"/>
        <end position="331"/>
    </location>
</feature>
<evidence type="ECO:0000256" key="5">
    <source>
        <dbReference type="SAM" id="SignalP"/>
    </source>
</evidence>
<dbReference type="PROSITE" id="PS50923">
    <property type="entry name" value="SUSHI"/>
    <property type="match status" value="3"/>
</dbReference>
<dbReference type="PANTHER" id="PTHR45785">
    <property type="entry name" value="COMPLEMENT FACTOR H-RELATED"/>
    <property type="match status" value="1"/>
</dbReference>
<dbReference type="SUPFAM" id="SSF57535">
    <property type="entry name" value="Complement control module/SCR domain"/>
    <property type="match status" value="5"/>
</dbReference>
<dbReference type="EMBL" id="WNYA01000009">
    <property type="protein sequence ID" value="KAG8556143.1"/>
    <property type="molecule type" value="Genomic_DNA"/>
</dbReference>
<evidence type="ECO:0000256" key="3">
    <source>
        <dbReference type="ARBA" id="ARBA00023157"/>
    </source>
</evidence>
<dbReference type="Proteomes" id="UP000824782">
    <property type="component" value="Unassembled WGS sequence"/>
</dbReference>
<gene>
    <name evidence="7" type="ORF">GDO81_017934</name>
</gene>
<dbReference type="CDD" id="cd00033">
    <property type="entry name" value="CCP"/>
    <property type="match status" value="3"/>
</dbReference>
<evidence type="ECO:0000313" key="7">
    <source>
        <dbReference type="EMBL" id="KAG8556143.1"/>
    </source>
</evidence>
<proteinExistence type="predicted"/>
<keyword evidence="1 4" id="KW-0768">Sushi</keyword>
<feature type="domain" description="Sushi" evidence="6">
    <location>
        <begin position="87"/>
        <end position="139"/>
    </location>
</feature>
<protein>
    <recommendedName>
        <fullName evidence="6">Sushi domain-containing protein</fullName>
    </recommendedName>
</protein>
<feature type="domain" description="Sushi" evidence="6">
    <location>
        <begin position="144"/>
        <end position="201"/>
    </location>
</feature>